<sequence length="64" mass="7333">MEILLKLTACVLTTVIVLSIYPALARGWFFNPFFWVLYFVGIIADLWCINQLKKIQAGAKKARD</sequence>
<protein>
    <submittedName>
        <fullName evidence="2">Uncharacterized</fullName>
    </submittedName>
</protein>
<proteinExistence type="predicted"/>
<evidence type="ECO:0000256" key="1">
    <source>
        <dbReference type="SAM" id="Phobius"/>
    </source>
</evidence>
<evidence type="ECO:0000313" key="3">
    <source>
        <dbReference type="Proteomes" id="UP000045545"/>
    </source>
</evidence>
<reference evidence="2 3" key="1">
    <citation type="submission" date="2015-03" db="EMBL/GenBank/DDBJ databases">
        <authorList>
            <person name="Murphy D."/>
        </authorList>
    </citation>
    <scope>NUCLEOTIDE SEQUENCE [LARGE SCALE GENOMIC DNA]</scope>
    <source>
        <strain evidence="2 3">OL-4</strain>
    </source>
</reference>
<dbReference type="Proteomes" id="UP000045545">
    <property type="component" value="Unassembled WGS sequence"/>
</dbReference>
<keyword evidence="1" id="KW-0472">Membrane</keyword>
<accession>A0A0E4C8M3</accession>
<gene>
    <name evidence="2" type="ORF">1398</name>
</gene>
<organism evidence="2 3">
    <name type="scientific">Syntrophomonas zehnderi OL-4</name>
    <dbReference type="NCBI Taxonomy" id="690567"/>
    <lineage>
        <taxon>Bacteria</taxon>
        <taxon>Bacillati</taxon>
        <taxon>Bacillota</taxon>
        <taxon>Clostridia</taxon>
        <taxon>Eubacteriales</taxon>
        <taxon>Syntrophomonadaceae</taxon>
        <taxon>Syntrophomonas</taxon>
    </lineage>
</organism>
<keyword evidence="1" id="KW-0812">Transmembrane</keyword>
<keyword evidence="1" id="KW-1133">Transmembrane helix</keyword>
<feature type="transmembrane region" description="Helical" evidence="1">
    <location>
        <begin position="35"/>
        <end position="52"/>
    </location>
</feature>
<dbReference type="AlphaFoldDB" id="A0A0E4C8M3"/>
<name>A0A0E4C8M3_9FIRM</name>
<keyword evidence="3" id="KW-1185">Reference proteome</keyword>
<dbReference type="EMBL" id="CGIH01000026">
    <property type="protein sequence ID" value="CFX53233.1"/>
    <property type="molecule type" value="Genomic_DNA"/>
</dbReference>
<evidence type="ECO:0000313" key="2">
    <source>
        <dbReference type="EMBL" id="CFX53233.1"/>
    </source>
</evidence>